<evidence type="ECO:0000313" key="14">
    <source>
        <dbReference type="EMBL" id="ADI57857.1"/>
    </source>
</evidence>
<evidence type="ECO:0000256" key="5">
    <source>
        <dbReference type="ARBA" id="ARBA00022692"/>
    </source>
</evidence>
<comment type="similarity">
    <text evidence="2 12">Belongs to the ATPase protein 8 family.</text>
</comment>
<dbReference type="AlphaFoldDB" id="D7RWV7"/>
<evidence type="ECO:0000256" key="6">
    <source>
        <dbReference type="ARBA" id="ARBA00022781"/>
    </source>
</evidence>
<evidence type="ECO:0000256" key="4">
    <source>
        <dbReference type="ARBA" id="ARBA00022547"/>
    </source>
</evidence>
<accession>D7RWV7</accession>
<keyword evidence="7 13" id="KW-1133">Transmembrane helix</keyword>
<keyword evidence="3 12" id="KW-0813">Transport</keyword>
<keyword evidence="5 12" id="KW-0812">Transmembrane</keyword>
<evidence type="ECO:0000256" key="11">
    <source>
        <dbReference type="ARBA" id="ARBA00023310"/>
    </source>
</evidence>
<gene>
    <name evidence="14" type="primary">ATP8</name>
</gene>
<dbReference type="InterPro" id="IPR050635">
    <property type="entry name" value="ATPase_protein_8"/>
</dbReference>
<evidence type="ECO:0000256" key="3">
    <source>
        <dbReference type="ARBA" id="ARBA00022448"/>
    </source>
</evidence>
<dbReference type="GO" id="GO:0015986">
    <property type="term" value="P:proton motive force-driven ATP synthesis"/>
    <property type="evidence" value="ECO:0007669"/>
    <property type="project" value="InterPro"/>
</dbReference>
<dbReference type="PANTHER" id="PTHR39937:SF1">
    <property type="entry name" value="ATP SYNTHASE PROTEIN 8"/>
    <property type="match status" value="1"/>
</dbReference>
<proteinExistence type="inferred from homology"/>
<reference evidence="14" key="1">
    <citation type="journal article" date="2010" name="Mol. Biol. Evol.">
        <title>Evolutionary origin and phylogeny of the modern holocephalans (Chondrichthyes: Chimaeriformes): a mitogenomic perspective.</title>
        <authorList>
            <person name="Inoue J.G."/>
            <person name="Miya M."/>
            <person name="Lam K."/>
            <person name="Tay B.H."/>
            <person name="Danks J.A."/>
            <person name="Bell J."/>
            <person name="Walker T.I."/>
            <person name="Venkatesh B."/>
        </authorList>
    </citation>
    <scope>NUCLEOTIDE SEQUENCE</scope>
</reference>
<dbReference type="CTD" id="4509"/>
<dbReference type="GO" id="GO:0015078">
    <property type="term" value="F:proton transmembrane transporter activity"/>
    <property type="evidence" value="ECO:0007669"/>
    <property type="project" value="InterPro"/>
</dbReference>
<feature type="transmembrane region" description="Helical" evidence="13">
    <location>
        <begin position="6"/>
        <end position="24"/>
    </location>
</feature>
<dbReference type="GO" id="GO:0045259">
    <property type="term" value="C:proton-transporting ATP synthase complex"/>
    <property type="evidence" value="ECO:0007669"/>
    <property type="project" value="UniProtKB-KW"/>
</dbReference>
<evidence type="ECO:0000256" key="1">
    <source>
        <dbReference type="ARBA" id="ARBA00004304"/>
    </source>
</evidence>
<evidence type="ECO:0000256" key="13">
    <source>
        <dbReference type="SAM" id="Phobius"/>
    </source>
</evidence>
<keyword evidence="8 12" id="KW-0406">Ion transport</keyword>
<organism evidence="14">
    <name type="scientific">Hydrolagus lemures</name>
    <name type="common">Blackfin ghostshark</name>
    <dbReference type="NCBI Taxonomy" id="334987"/>
    <lineage>
        <taxon>Eukaryota</taxon>
        <taxon>Metazoa</taxon>
        <taxon>Chordata</taxon>
        <taxon>Craniata</taxon>
        <taxon>Vertebrata</taxon>
        <taxon>Chondrichthyes</taxon>
        <taxon>Holocephali</taxon>
        <taxon>Chimaeriformes</taxon>
        <taxon>Chimaeridae</taxon>
        <taxon>Hydrolagus</taxon>
    </lineage>
</organism>
<evidence type="ECO:0000256" key="12">
    <source>
        <dbReference type="RuleBase" id="RU003661"/>
    </source>
</evidence>
<geneLocation type="mitochondrion" evidence="14"/>
<evidence type="ECO:0000256" key="9">
    <source>
        <dbReference type="ARBA" id="ARBA00023128"/>
    </source>
</evidence>
<dbReference type="EMBL" id="HM147139">
    <property type="protein sequence ID" value="ADI57857.1"/>
    <property type="molecule type" value="Genomic_DNA"/>
</dbReference>
<dbReference type="Pfam" id="PF00895">
    <property type="entry name" value="ATP-synt_8"/>
    <property type="match status" value="1"/>
</dbReference>
<evidence type="ECO:0000256" key="7">
    <source>
        <dbReference type="ARBA" id="ARBA00022989"/>
    </source>
</evidence>
<evidence type="ECO:0000256" key="10">
    <source>
        <dbReference type="ARBA" id="ARBA00023136"/>
    </source>
</evidence>
<dbReference type="InterPro" id="IPR001421">
    <property type="entry name" value="ATP8_metazoa"/>
</dbReference>
<keyword evidence="10 13" id="KW-0472">Membrane</keyword>
<dbReference type="GO" id="GO:0031966">
    <property type="term" value="C:mitochondrial membrane"/>
    <property type="evidence" value="ECO:0007669"/>
    <property type="project" value="UniProtKB-SubCell"/>
</dbReference>
<protein>
    <recommendedName>
        <fullName evidence="12">ATP synthase complex subunit 8</fullName>
    </recommendedName>
</protein>
<dbReference type="PANTHER" id="PTHR39937">
    <property type="entry name" value="ATP SYNTHASE PROTEIN 8"/>
    <property type="match status" value="1"/>
</dbReference>
<keyword evidence="9 12" id="KW-0496">Mitochondrion</keyword>
<keyword evidence="4 12" id="KW-0138">CF(0)</keyword>
<keyword evidence="11" id="KW-0066">ATP synthesis</keyword>
<dbReference type="RefSeq" id="YP_003735109.1">
    <property type="nucleotide sequence ID" value="NC_014290.1"/>
</dbReference>
<comment type="subcellular location">
    <subcellularLocation>
        <location evidence="1 12">Mitochondrion membrane</location>
        <topology evidence="1 12">Single-pass membrane protein</topology>
    </subcellularLocation>
</comment>
<keyword evidence="6 12" id="KW-0375">Hydrogen ion transport</keyword>
<evidence type="ECO:0000256" key="2">
    <source>
        <dbReference type="ARBA" id="ARBA00008892"/>
    </source>
</evidence>
<evidence type="ECO:0000256" key="8">
    <source>
        <dbReference type="ARBA" id="ARBA00023065"/>
    </source>
</evidence>
<dbReference type="GeneID" id="9385572"/>
<sequence length="55" mass="6559">MPQLNPNPWFLILLFTWTIFLTVIPNKINKFAFTNKPTISTLPTPKTNNWNWPWT</sequence>
<name>D7RWV7_HYDLM</name>